<feature type="non-terminal residue" evidence="11">
    <location>
        <position position="159"/>
    </location>
</feature>
<name>A0A6A0H076_HYAAZ</name>
<dbReference type="InterPro" id="IPR036213">
    <property type="entry name" value="Calpain_III_sf"/>
</dbReference>
<dbReference type="GO" id="GO:0012505">
    <property type="term" value="C:endomembrane system"/>
    <property type="evidence" value="ECO:0007669"/>
    <property type="project" value="UniProtKB-SubCell"/>
</dbReference>
<keyword evidence="8" id="KW-0106">Calcium</keyword>
<dbReference type="GO" id="GO:0005509">
    <property type="term" value="F:calcium ion binding"/>
    <property type="evidence" value="ECO:0007669"/>
    <property type="project" value="InterPro"/>
</dbReference>
<dbReference type="PANTHER" id="PTHR46735">
    <property type="entry name" value="CALPAIN, SMALL SUBUNIT 1 A-RELATED"/>
    <property type="match status" value="1"/>
</dbReference>
<feature type="domain" description="EF-hand" evidence="10">
    <location>
        <begin position="123"/>
        <end position="158"/>
    </location>
</feature>
<keyword evidence="6" id="KW-0677">Repeat</keyword>
<dbReference type="PANTHER" id="PTHR46735:SF3">
    <property type="entry name" value="CALPAIN SMALL SUBUNIT 1-RELATED"/>
    <property type="match status" value="1"/>
</dbReference>
<reference evidence="11" key="1">
    <citation type="submission" date="2014-08" db="EMBL/GenBank/DDBJ databases">
        <authorList>
            <person name="Murali S."/>
            <person name="Richards S."/>
            <person name="Bandaranaike D."/>
            <person name="Bellair M."/>
            <person name="Blankenburg K."/>
            <person name="Chao H."/>
            <person name="Dinh H."/>
            <person name="Doddapaneni H."/>
            <person name="Dugan-Rocha S."/>
            <person name="Elkadiri S."/>
            <person name="Gnanaolivu R."/>
            <person name="Hughes D."/>
            <person name="Lee S."/>
            <person name="Li M."/>
            <person name="Ming W."/>
            <person name="Munidasa M."/>
            <person name="Muniz J."/>
            <person name="Nguyen L."/>
            <person name="Osuji N."/>
            <person name="Pu L.-L."/>
            <person name="Puazo M."/>
            <person name="Skinner E."/>
            <person name="Qu C."/>
            <person name="Quiroz J."/>
            <person name="Raj R."/>
            <person name="Weissenberger G."/>
            <person name="Xin Y."/>
            <person name="Zou X."/>
            <person name="Han Y."/>
            <person name="Worley K."/>
            <person name="Muzny D."/>
            <person name="Gibbs R."/>
        </authorList>
    </citation>
    <scope>NUCLEOTIDE SEQUENCE</scope>
    <source>
        <strain evidence="11">HAZT.00-mixed</strain>
        <tissue evidence="11">Whole organism</tissue>
    </source>
</reference>
<evidence type="ECO:0000259" key="10">
    <source>
        <dbReference type="PROSITE" id="PS50222"/>
    </source>
</evidence>
<keyword evidence="5" id="KW-0479">Metal-binding</keyword>
<dbReference type="InterPro" id="IPR022682">
    <property type="entry name" value="Calpain_domain_III"/>
</dbReference>
<evidence type="ECO:0000256" key="8">
    <source>
        <dbReference type="ARBA" id="ARBA00022837"/>
    </source>
</evidence>
<evidence type="ECO:0000256" key="5">
    <source>
        <dbReference type="ARBA" id="ARBA00022723"/>
    </source>
</evidence>
<keyword evidence="4" id="KW-0645">Protease</keyword>
<evidence type="ECO:0000256" key="9">
    <source>
        <dbReference type="ARBA" id="ARBA00023136"/>
    </source>
</evidence>
<dbReference type="GO" id="GO:0005737">
    <property type="term" value="C:cytoplasm"/>
    <property type="evidence" value="ECO:0007669"/>
    <property type="project" value="UniProtKB-SubCell"/>
</dbReference>
<dbReference type="Proteomes" id="UP000711488">
    <property type="component" value="Unassembled WGS sequence"/>
</dbReference>
<dbReference type="InterPro" id="IPR002048">
    <property type="entry name" value="EF_hand_dom"/>
</dbReference>
<keyword evidence="9" id="KW-0472">Membrane</keyword>
<evidence type="ECO:0000313" key="11">
    <source>
        <dbReference type="EMBL" id="KAA0192707.1"/>
    </source>
</evidence>
<dbReference type="GO" id="GO:0006508">
    <property type="term" value="P:proteolysis"/>
    <property type="evidence" value="ECO:0007669"/>
    <property type="project" value="UniProtKB-KW"/>
</dbReference>
<dbReference type="SUPFAM" id="SSF49758">
    <property type="entry name" value="Calpain large subunit, middle domain (domain III)"/>
    <property type="match status" value="1"/>
</dbReference>
<dbReference type="PROSITE" id="PS50222">
    <property type="entry name" value="EF_HAND_2"/>
    <property type="match status" value="1"/>
</dbReference>
<evidence type="ECO:0000256" key="4">
    <source>
        <dbReference type="ARBA" id="ARBA00022670"/>
    </source>
</evidence>
<evidence type="ECO:0000256" key="7">
    <source>
        <dbReference type="ARBA" id="ARBA00022801"/>
    </source>
</evidence>
<gene>
    <name evidence="11" type="ORF">HAZT_HAZT000398</name>
</gene>
<evidence type="ECO:0000256" key="6">
    <source>
        <dbReference type="ARBA" id="ARBA00022737"/>
    </source>
</evidence>
<sequence length="159" mass="18390">MNTRQCIQCIEPLSPPQVSCRFKLPPGTYCIVPSTFEPQEEGEFLLRVFSEKANVMEENDGDVGFGQVDERVKPASEEEAAEQDERIRGFFAKVAGEDLEIDWSELQSVLNYAMKREFEFEGFSKDICRSMISMMDVDRSGKLGLREFIRLWTDIRTWK</sequence>
<comment type="caution">
    <text evidence="11">The sequence shown here is derived from an EMBL/GenBank/DDBJ whole genome shotgun (WGS) entry which is preliminary data.</text>
</comment>
<dbReference type="InterPro" id="IPR011992">
    <property type="entry name" value="EF-hand-dom_pair"/>
</dbReference>
<keyword evidence="3" id="KW-0963">Cytoplasm</keyword>
<comment type="subcellular location">
    <subcellularLocation>
        <location evidence="2">Cytoplasm</location>
    </subcellularLocation>
    <subcellularLocation>
        <location evidence="1">Endomembrane system</location>
    </subcellularLocation>
</comment>
<reference evidence="11" key="3">
    <citation type="submission" date="2019-06" db="EMBL/GenBank/DDBJ databases">
        <authorList>
            <person name="Poynton C."/>
            <person name="Hasenbein S."/>
            <person name="Benoit J.B."/>
            <person name="Sepulveda M.S."/>
            <person name="Poelchau M.F."/>
            <person name="Murali S.C."/>
            <person name="Chen S."/>
            <person name="Glastad K.M."/>
            <person name="Werren J.H."/>
            <person name="Vineis J.H."/>
            <person name="Bowen J.L."/>
            <person name="Friedrich M."/>
            <person name="Jones J."/>
            <person name="Robertson H.M."/>
            <person name="Feyereisen R."/>
            <person name="Mechler-Hickson A."/>
            <person name="Mathers N."/>
            <person name="Lee C.E."/>
            <person name="Colbourne J.K."/>
            <person name="Biales A."/>
            <person name="Johnston J.S."/>
            <person name="Wellborn G.A."/>
            <person name="Rosendale A.J."/>
            <person name="Cridge A.G."/>
            <person name="Munoz-Torres M.C."/>
            <person name="Bain P.A."/>
            <person name="Manny A.R."/>
            <person name="Major K.M."/>
            <person name="Lambert F.N."/>
            <person name="Vulpe C.D."/>
            <person name="Tuck P."/>
            <person name="Blalock B.J."/>
            <person name="Lin Y.-Y."/>
            <person name="Smith M.E."/>
            <person name="Ochoa-Acuna H."/>
            <person name="Chen M.-J.M."/>
            <person name="Childers C.P."/>
            <person name="Qu J."/>
            <person name="Dugan S."/>
            <person name="Lee S.L."/>
            <person name="Chao H."/>
            <person name="Dinh H."/>
            <person name="Han Y."/>
            <person name="Doddapaneni H."/>
            <person name="Worley K.C."/>
            <person name="Muzny D.M."/>
            <person name="Gibbs R.A."/>
            <person name="Richards S."/>
        </authorList>
    </citation>
    <scope>NUCLEOTIDE SEQUENCE</scope>
    <source>
        <strain evidence="11">HAZT.00-mixed</strain>
        <tissue evidence="11">Whole organism</tissue>
    </source>
</reference>
<keyword evidence="7" id="KW-0378">Hydrolase</keyword>
<dbReference type="SUPFAM" id="SSF47473">
    <property type="entry name" value="EF-hand"/>
    <property type="match status" value="1"/>
</dbReference>
<dbReference type="GO" id="GO:0008233">
    <property type="term" value="F:peptidase activity"/>
    <property type="evidence" value="ECO:0007669"/>
    <property type="project" value="UniProtKB-KW"/>
</dbReference>
<evidence type="ECO:0000256" key="1">
    <source>
        <dbReference type="ARBA" id="ARBA00004308"/>
    </source>
</evidence>
<evidence type="ECO:0000256" key="2">
    <source>
        <dbReference type="ARBA" id="ARBA00004496"/>
    </source>
</evidence>
<organism evidence="11">
    <name type="scientific">Hyalella azteca</name>
    <name type="common">Amphipod</name>
    <dbReference type="NCBI Taxonomy" id="294128"/>
    <lineage>
        <taxon>Eukaryota</taxon>
        <taxon>Metazoa</taxon>
        <taxon>Ecdysozoa</taxon>
        <taxon>Arthropoda</taxon>
        <taxon>Crustacea</taxon>
        <taxon>Multicrustacea</taxon>
        <taxon>Malacostraca</taxon>
        <taxon>Eumalacostraca</taxon>
        <taxon>Peracarida</taxon>
        <taxon>Amphipoda</taxon>
        <taxon>Senticaudata</taxon>
        <taxon>Talitrida</taxon>
        <taxon>Talitroidea</taxon>
        <taxon>Hyalellidae</taxon>
        <taxon>Hyalella</taxon>
    </lineage>
</organism>
<proteinExistence type="predicted"/>
<dbReference type="Pfam" id="PF01067">
    <property type="entry name" value="Calpain_III"/>
    <property type="match status" value="1"/>
</dbReference>
<protein>
    <recommendedName>
        <fullName evidence="10">EF-hand domain-containing protein</fullName>
    </recommendedName>
</protein>
<reference evidence="11" key="2">
    <citation type="journal article" date="2018" name="Environ. Sci. Technol.">
        <title>The Toxicogenome of Hyalella azteca: A Model for Sediment Ecotoxicology and Evolutionary Toxicology.</title>
        <authorList>
            <person name="Poynton H.C."/>
            <person name="Hasenbein S."/>
            <person name="Benoit J.B."/>
            <person name="Sepulveda M.S."/>
            <person name="Poelchau M.F."/>
            <person name="Hughes D.S.T."/>
            <person name="Murali S.C."/>
            <person name="Chen S."/>
            <person name="Glastad K.M."/>
            <person name="Goodisman M.A.D."/>
            <person name="Werren J.H."/>
            <person name="Vineis J.H."/>
            <person name="Bowen J.L."/>
            <person name="Friedrich M."/>
            <person name="Jones J."/>
            <person name="Robertson H.M."/>
            <person name="Feyereisen R."/>
            <person name="Mechler-Hickson A."/>
            <person name="Mathers N."/>
            <person name="Lee C.E."/>
            <person name="Colbourne J.K."/>
            <person name="Biales A."/>
            <person name="Johnston J.S."/>
            <person name="Wellborn G.A."/>
            <person name="Rosendale A.J."/>
            <person name="Cridge A.G."/>
            <person name="Munoz-Torres M.C."/>
            <person name="Bain P.A."/>
            <person name="Manny A.R."/>
            <person name="Major K.M."/>
            <person name="Lambert F.N."/>
            <person name="Vulpe C.D."/>
            <person name="Tuck P."/>
            <person name="Blalock B.J."/>
            <person name="Lin Y.Y."/>
            <person name="Smith M.E."/>
            <person name="Ochoa-Acuna H."/>
            <person name="Chen M.M."/>
            <person name="Childers C.P."/>
            <person name="Qu J."/>
            <person name="Dugan S."/>
            <person name="Lee S.L."/>
            <person name="Chao H."/>
            <person name="Dinh H."/>
            <person name="Han Y."/>
            <person name="Doddapaneni H."/>
            <person name="Worley K.C."/>
            <person name="Muzny D.M."/>
            <person name="Gibbs R.A."/>
            <person name="Richards S."/>
        </authorList>
    </citation>
    <scope>NUCLEOTIDE SEQUENCE</scope>
    <source>
        <strain evidence="11">HAZT.00-mixed</strain>
        <tissue evidence="11">Whole organism</tissue>
    </source>
</reference>
<accession>A0A6A0H076</accession>
<dbReference type="PROSITE" id="PS00018">
    <property type="entry name" value="EF_HAND_1"/>
    <property type="match status" value="1"/>
</dbReference>
<dbReference type="AlphaFoldDB" id="A0A6A0H076"/>
<evidence type="ECO:0000256" key="3">
    <source>
        <dbReference type="ARBA" id="ARBA00022490"/>
    </source>
</evidence>
<dbReference type="InterPro" id="IPR018247">
    <property type="entry name" value="EF_Hand_1_Ca_BS"/>
</dbReference>
<dbReference type="Gene3D" id="1.10.238.10">
    <property type="entry name" value="EF-hand"/>
    <property type="match status" value="1"/>
</dbReference>
<dbReference type="EMBL" id="JQDR03011464">
    <property type="protein sequence ID" value="KAA0192707.1"/>
    <property type="molecule type" value="Genomic_DNA"/>
</dbReference>
<dbReference type="Gene3D" id="2.60.120.380">
    <property type="match status" value="1"/>
</dbReference>